<evidence type="ECO:0000313" key="5">
    <source>
        <dbReference type="Proteomes" id="UP000053859"/>
    </source>
</evidence>
<dbReference type="PATRIC" id="fig|146537.3.peg.4782"/>
<dbReference type="Gene3D" id="3.40.50.1970">
    <property type="match status" value="1"/>
</dbReference>
<evidence type="ECO:0000313" key="4">
    <source>
        <dbReference type="EMBL" id="GAP49687.1"/>
    </source>
</evidence>
<comment type="similarity">
    <text evidence="1">Belongs to the iron-containing alcohol dehydrogenase family.</text>
</comment>
<sequence length="416" mass="43916">MTTVVPLAVRAEPATAFQPARWSRPTELLIGQGAAREAVRQARSDGTTVLVTDTSLPEGLVDRLVGPAGKRLRRLGLHPGSITLASSGEIADSLGDVRHVVAIGGGSVLDAAAVARAILSRPELSTLIRRPTMPGLILCPPGRRPVPRFTAVPTTVGTAAEVSSLATVLACDRRKLVTGDALTPGTAALDPAATAGLPRRLLLEGVLEAMMRLLNICALPPVGQCPGASDAELLTLLAQLGRSGAEAANARYDVPAPLRIDIALLSARTVLGWTALGRDPFGGKIWYLSNELSTLAGVRKMTATVSVAPVVWSRLLAGDTRFGDPARLHTAWQALWRALGPMRLPTDPVAGFRALVAAWDVPALRKTEAPPPQELAWRTAQAWGGSQPMLGAFSAAELTALYREIIDQPRPRRSQL</sequence>
<dbReference type="AlphaFoldDB" id="A0A0K8PP90"/>
<keyword evidence="5" id="KW-1185">Reference proteome</keyword>
<dbReference type="InterPro" id="IPR039697">
    <property type="entry name" value="Alcohol_dehydrogenase_Fe"/>
</dbReference>
<dbReference type="Proteomes" id="UP000053859">
    <property type="component" value="Unassembled WGS sequence"/>
</dbReference>
<accession>A0A0K8PP90</accession>
<proteinExistence type="inferred from homology"/>
<reference evidence="4" key="1">
    <citation type="journal article" date="2015" name="Genome Announc.">
        <title>Draft Genome Sequence of Thiostrepton-Producing Streptomyces azureus ATCC 14921.</title>
        <authorList>
            <person name="Sakihara K."/>
            <person name="Maeda J."/>
            <person name="Tashiro K."/>
            <person name="Fujino Y."/>
            <person name="Kuhara S."/>
            <person name="Ohshima T."/>
            <person name="Ogata S."/>
            <person name="Doi K."/>
        </authorList>
    </citation>
    <scope>NUCLEOTIDE SEQUENCE [LARGE SCALE GENOMIC DNA]</scope>
    <source>
        <strain evidence="4">ATCC14921</strain>
    </source>
</reference>
<name>A0A0K8PP90_STRAJ</name>
<evidence type="ECO:0000256" key="2">
    <source>
        <dbReference type="ARBA" id="ARBA00023002"/>
    </source>
</evidence>
<evidence type="ECO:0000259" key="3">
    <source>
        <dbReference type="Pfam" id="PF00465"/>
    </source>
</evidence>
<dbReference type="Pfam" id="PF00465">
    <property type="entry name" value="Fe-ADH"/>
    <property type="match status" value="1"/>
</dbReference>
<dbReference type="GO" id="GO:0046872">
    <property type="term" value="F:metal ion binding"/>
    <property type="evidence" value="ECO:0007669"/>
    <property type="project" value="InterPro"/>
</dbReference>
<protein>
    <submittedName>
        <fullName evidence="4">Alcohol dehydrogenase</fullName>
    </submittedName>
</protein>
<dbReference type="GO" id="GO:0004022">
    <property type="term" value="F:alcohol dehydrogenase (NAD+) activity"/>
    <property type="evidence" value="ECO:0007669"/>
    <property type="project" value="TreeGrafter"/>
</dbReference>
<dbReference type="InterPro" id="IPR001670">
    <property type="entry name" value="ADH_Fe/GldA"/>
</dbReference>
<keyword evidence="2" id="KW-0560">Oxidoreductase</keyword>
<dbReference type="EMBL" id="DF968309">
    <property type="protein sequence ID" value="GAP49687.1"/>
    <property type="molecule type" value="Genomic_DNA"/>
</dbReference>
<dbReference type="SUPFAM" id="SSF56796">
    <property type="entry name" value="Dehydroquinate synthase-like"/>
    <property type="match status" value="1"/>
</dbReference>
<dbReference type="RefSeq" id="WP_059419704.1">
    <property type="nucleotide sequence ID" value="NZ_DF968309.1"/>
</dbReference>
<dbReference type="PANTHER" id="PTHR11496">
    <property type="entry name" value="ALCOHOL DEHYDROGENASE"/>
    <property type="match status" value="1"/>
</dbReference>
<gene>
    <name evidence="4" type="ORF">SAZU_4550</name>
</gene>
<evidence type="ECO:0000256" key="1">
    <source>
        <dbReference type="ARBA" id="ARBA00007358"/>
    </source>
</evidence>
<feature type="domain" description="Alcohol dehydrogenase iron-type/glycerol dehydrogenase GldA" evidence="3">
    <location>
        <begin position="25"/>
        <end position="191"/>
    </location>
</feature>
<organism evidence="4 5">
    <name type="scientific">Streptomyces azureus</name>
    <dbReference type="NCBI Taxonomy" id="146537"/>
    <lineage>
        <taxon>Bacteria</taxon>
        <taxon>Bacillati</taxon>
        <taxon>Actinomycetota</taxon>
        <taxon>Actinomycetes</taxon>
        <taxon>Kitasatosporales</taxon>
        <taxon>Streptomycetaceae</taxon>
        <taxon>Streptomyces</taxon>
    </lineage>
</organism>
<dbReference type="PANTHER" id="PTHR11496:SF102">
    <property type="entry name" value="ALCOHOL DEHYDROGENASE 4"/>
    <property type="match status" value="1"/>
</dbReference>